<dbReference type="SUPFAM" id="SSF88723">
    <property type="entry name" value="PIN domain-like"/>
    <property type="match status" value="1"/>
</dbReference>
<dbReference type="AlphaFoldDB" id="A0A5B7DUI7"/>
<dbReference type="Pfam" id="PF00752">
    <property type="entry name" value="XPG_N"/>
    <property type="match status" value="1"/>
</dbReference>
<accession>A0A5B7DUI7</accession>
<dbReference type="Gene3D" id="3.40.50.1010">
    <property type="entry name" value="5'-nuclease"/>
    <property type="match status" value="1"/>
</dbReference>
<dbReference type="Proteomes" id="UP000324222">
    <property type="component" value="Unassembled WGS sequence"/>
</dbReference>
<feature type="domain" description="XPG N-terminal" evidence="2">
    <location>
        <begin position="1"/>
        <end position="126"/>
    </location>
</feature>
<gene>
    <name evidence="3" type="primary">exo1</name>
    <name evidence="3" type="ORF">E2C01_018470</name>
</gene>
<reference evidence="3 4" key="1">
    <citation type="submission" date="2019-05" db="EMBL/GenBank/DDBJ databases">
        <title>Another draft genome of Portunus trituberculatus and its Hox gene families provides insights of decapod evolution.</title>
        <authorList>
            <person name="Jeong J.-H."/>
            <person name="Song I."/>
            <person name="Kim S."/>
            <person name="Choi T."/>
            <person name="Kim D."/>
            <person name="Ryu S."/>
            <person name="Kim W."/>
        </authorList>
    </citation>
    <scope>NUCLEOTIDE SEQUENCE [LARGE SCALE GENOMIC DNA]</scope>
    <source>
        <tissue evidence="3">Muscle</tissue>
    </source>
</reference>
<dbReference type="InterPro" id="IPR029060">
    <property type="entry name" value="PIN-like_dom_sf"/>
</dbReference>
<keyword evidence="3" id="KW-0540">Nuclease</keyword>
<evidence type="ECO:0000313" key="3">
    <source>
        <dbReference type="EMBL" id="MPC25361.1"/>
    </source>
</evidence>
<protein>
    <submittedName>
        <fullName evidence="3">Exonuclease 1</fullName>
    </submittedName>
</protein>
<feature type="region of interest" description="Disordered" evidence="1">
    <location>
        <begin position="123"/>
        <end position="166"/>
    </location>
</feature>
<dbReference type="OrthoDB" id="26491at2759"/>
<dbReference type="InterPro" id="IPR006085">
    <property type="entry name" value="XPG_DNA_repair_N"/>
</dbReference>
<evidence type="ECO:0000256" key="1">
    <source>
        <dbReference type="SAM" id="MobiDB-lite"/>
    </source>
</evidence>
<keyword evidence="3" id="KW-0378">Hydrolase</keyword>
<keyword evidence="4" id="KW-1185">Reference proteome</keyword>
<sequence>MGISGLLPFLKKASQGAHLKDFRGQTAAVDAYCWLHKGAFSCADKLVKGEPTNGLSSTLFSSSHGHVHPGVFHHAVSYYHDGQPVICLYPVGAPQSQRGWASSGGWAVSPLQSPLREKFLVPRRPGQQSLPLQPHPGGISGGRKVVDWSLSPPAPSVWTREERNSS</sequence>
<proteinExistence type="predicted"/>
<evidence type="ECO:0000313" key="4">
    <source>
        <dbReference type="Proteomes" id="UP000324222"/>
    </source>
</evidence>
<evidence type="ECO:0000259" key="2">
    <source>
        <dbReference type="SMART" id="SM00485"/>
    </source>
</evidence>
<name>A0A5B7DUI7_PORTR</name>
<organism evidence="3 4">
    <name type="scientific">Portunus trituberculatus</name>
    <name type="common">Swimming crab</name>
    <name type="synonym">Neptunus trituberculatus</name>
    <dbReference type="NCBI Taxonomy" id="210409"/>
    <lineage>
        <taxon>Eukaryota</taxon>
        <taxon>Metazoa</taxon>
        <taxon>Ecdysozoa</taxon>
        <taxon>Arthropoda</taxon>
        <taxon>Crustacea</taxon>
        <taxon>Multicrustacea</taxon>
        <taxon>Malacostraca</taxon>
        <taxon>Eumalacostraca</taxon>
        <taxon>Eucarida</taxon>
        <taxon>Decapoda</taxon>
        <taxon>Pleocyemata</taxon>
        <taxon>Brachyura</taxon>
        <taxon>Eubrachyura</taxon>
        <taxon>Portunoidea</taxon>
        <taxon>Portunidae</taxon>
        <taxon>Portuninae</taxon>
        <taxon>Portunus</taxon>
    </lineage>
</organism>
<keyword evidence="3" id="KW-0269">Exonuclease</keyword>
<dbReference type="SMART" id="SM00485">
    <property type="entry name" value="XPGN"/>
    <property type="match status" value="1"/>
</dbReference>
<dbReference type="EMBL" id="VSRR010001450">
    <property type="protein sequence ID" value="MPC25361.1"/>
    <property type="molecule type" value="Genomic_DNA"/>
</dbReference>
<dbReference type="GO" id="GO:0004527">
    <property type="term" value="F:exonuclease activity"/>
    <property type="evidence" value="ECO:0007669"/>
    <property type="project" value="UniProtKB-KW"/>
</dbReference>
<comment type="caution">
    <text evidence="3">The sequence shown here is derived from an EMBL/GenBank/DDBJ whole genome shotgun (WGS) entry which is preliminary data.</text>
</comment>